<comment type="caution">
    <text evidence="3">The sequence shown here is derived from an EMBL/GenBank/DDBJ whole genome shotgun (WGS) entry which is preliminary data.</text>
</comment>
<keyword evidence="4" id="KW-1185">Reference proteome</keyword>
<proteinExistence type="predicted"/>
<dbReference type="Proteomes" id="UP001443914">
    <property type="component" value="Unassembled WGS sequence"/>
</dbReference>
<accession>A0AAW1K832</accession>
<evidence type="ECO:0000256" key="1">
    <source>
        <dbReference type="SAM" id="Coils"/>
    </source>
</evidence>
<feature type="region of interest" description="Disordered" evidence="2">
    <location>
        <begin position="202"/>
        <end position="222"/>
    </location>
</feature>
<evidence type="ECO:0000313" key="3">
    <source>
        <dbReference type="EMBL" id="KAK9713857.1"/>
    </source>
</evidence>
<gene>
    <name evidence="3" type="ORF">RND81_06G055200</name>
</gene>
<organism evidence="3 4">
    <name type="scientific">Saponaria officinalis</name>
    <name type="common">Common soapwort</name>
    <name type="synonym">Lychnis saponaria</name>
    <dbReference type="NCBI Taxonomy" id="3572"/>
    <lineage>
        <taxon>Eukaryota</taxon>
        <taxon>Viridiplantae</taxon>
        <taxon>Streptophyta</taxon>
        <taxon>Embryophyta</taxon>
        <taxon>Tracheophyta</taxon>
        <taxon>Spermatophyta</taxon>
        <taxon>Magnoliopsida</taxon>
        <taxon>eudicotyledons</taxon>
        <taxon>Gunneridae</taxon>
        <taxon>Pentapetalae</taxon>
        <taxon>Caryophyllales</taxon>
        <taxon>Caryophyllaceae</taxon>
        <taxon>Caryophylleae</taxon>
        <taxon>Saponaria</taxon>
    </lineage>
</organism>
<reference evidence="3" key="1">
    <citation type="submission" date="2024-03" db="EMBL/GenBank/DDBJ databases">
        <title>WGS assembly of Saponaria officinalis var. Norfolk2.</title>
        <authorList>
            <person name="Jenkins J."/>
            <person name="Shu S."/>
            <person name="Grimwood J."/>
            <person name="Barry K."/>
            <person name="Goodstein D."/>
            <person name="Schmutz J."/>
            <person name="Leebens-Mack J."/>
            <person name="Osbourn A."/>
        </authorList>
    </citation>
    <scope>NUCLEOTIDE SEQUENCE [LARGE SCALE GENOMIC DNA]</scope>
    <source>
        <strain evidence="3">JIC</strain>
    </source>
</reference>
<dbReference type="EMBL" id="JBDFQZ010000006">
    <property type="protein sequence ID" value="KAK9713857.1"/>
    <property type="molecule type" value="Genomic_DNA"/>
</dbReference>
<sequence>MCPPKAYKFKIVEMSVHYVFTNILISGAYSSYGFEVIEKMKMALYQQLLIFDLFIQAYTHNGKLADKRAEEIKEKFEARKAQLKENGEEFVEDDLFAEIVGGFKKVRLYGIGSAAEYYYKDNSTYSSSMIDTSTTATSYVGIGVLGRVQAESAKVLEENAKLKEENQKLKEETDARFKVHEEIIMKMGEELRTINPCSQFTSFRRDPHEDGNSGGATSFGLV</sequence>
<protein>
    <submittedName>
        <fullName evidence="3">Uncharacterized protein</fullName>
    </submittedName>
</protein>
<evidence type="ECO:0000256" key="2">
    <source>
        <dbReference type="SAM" id="MobiDB-lite"/>
    </source>
</evidence>
<feature type="coiled-coil region" evidence="1">
    <location>
        <begin position="66"/>
        <end position="93"/>
    </location>
</feature>
<name>A0AAW1K832_SAPOF</name>
<evidence type="ECO:0000313" key="4">
    <source>
        <dbReference type="Proteomes" id="UP001443914"/>
    </source>
</evidence>
<keyword evidence="1" id="KW-0175">Coiled coil</keyword>
<dbReference type="AlphaFoldDB" id="A0AAW1K832"/>
<feature type="coiled-coil region" evidence="1">
    <location>
        <begin position="145"/>
        <end position="175"/>
    </location>
</feature>